<evidence type="ECO:0000313" key="3">
    <source>
        <dbReference type="Proteomes" id="UP000507470"/>
    </source>
</evidence>
<sequence>MPLVFIISCCLSCCRYYVRKENAKKLKNIRRIQQLRTLRPTNEQSQYRILGLYHDNGNSAACIAYPKTQVGCRNGWERLDNSTSDNDTETNLPDDTTYTPTVNPPAYEDIINRNTAAIVSCNPRTYKEDDEERIANSTVNYGIVTNLSDDTTSIPTVNPPGYEDIIKK</sequence>
<organism evidence="2 3">
    <name type="scientific">Mytilus coruscus</name>
    <name type="common">Sea mussel</name>
    <dbReference type="NCBI Taxonomy" id="42192"/>
    <lineage>
        <taxon>Eukaryota</taxon>
        <taxon>Metazoa</taxon>
        <taxon>Spiralia</taxon>
        <taxon>Lophotrochozoa</taxon>
        <taxon>Mollusca</taxon>
        <taxon>Bivalvia</taxon>
        <taxon>Autobranchia</taxon>
        <taxon>Pteriomorphia</taxon>
        <taxon>Mytilida</taxon>
        <taxon>Mytiloidea</taxon>
        <taxon>Mytilidae</taxon>
        <taxon>Mytilinae</taxon>
        <taxon>Mytilus</taxon>
    </lineage>
</organism>
<gene>
    <name evidence="2" type="ORF">MCOR_9126</name>
</gene>
<dbReference type="AlphaFoldDB" id="A0A6J8ALG4"/>
<evidence type="ECO:0000313" key="2">
    <source>
        <dbReference type="EMBL" id="CAC5370185.1"/>
    </source>
</evidence>
<dbReference type="OrthoDB" id="6085961at2759"/>
<dbReference type="EMBL" id="CACVKT020001654">
    <property type="protein sequence ID" value="CAC5370185.1"/>
    <property type="molecule type" value="Genomic_DNA"/>
</dbReference>
<keyword evidence="3" id="KW-1185">Reference proteome</keyword>
<accession>A0A6J8ALG4</accession>
<dbReference type="Proteomes" id="UP000507470">
    <property type="component" value="Unassembled WGS sequence"/>
</dbReference>
<evidence type="ECO:0000256" key="1">
    <source>
        <dbReference type="SAM" id="MobiDB-lite"/>
    </source>
</evidence>
<reference evidence="2 3" key="1">
    <citation type="submission" date="2020-06" db="EMBL/GenBank/DDBJ databases">
        <authorList>
            <person name="Li R."/>
            <person name="Bekaert M."/>
        </authorList>
    </citation>
    <scope>NUCLEOTIDE SEQUENCE [LARGE SCALE GENOMIC DNA]</scope>
    <source>
        <strain evidence="3">wild</strain>
    </source>
</reference>
<proteinExistence type="predicted"/>
<name>A0A6J8ALG4_MYTCO</name>
<feature type="region of interest" description="Disordered" evidence="1">
    <location>
        <begin position="79"/>
        <end position="99"/>
    </location>
</feature>
<feature type="compositionally biased region" description="Polar residues" evidence="1">
    <location>
        <begin position="81"/>
        <end position="99"/>
    </location>
</feature>
<protein>
    <submittedName>
        <fullName evidence="2">Uncharacterized protein</fullName>
    </submittedName>
</protein>